<gene>
    <name evidence="1" type="ORF">RPERSI_LOCUS7631</name>
</gene>
<comment type="caution">
    <text evidence="1">The sequence shown here is derived from an EMBL/GenBank/DDBJ whole genome shotgun (WGS) entry which is preliminary data.</text>
</comment>
<name>A0ACA9NE59_9GLOM</name>
<sequence>MDYEKFLFDEVIDSYFKNTPLPEWTYMGYLKTIRPYFISEARMLKDQKAIWRKRYLTYLTKCEIVQPEELREGVVPSLNMGCRSSGSLPEEDFWNDVKIKKQLMNKEQNPYITASPSVSTLVAFPFTKNTM</sequence>
<accession>A0ACA9NE59</accession>
<organism evidence="1 2">
    <name type="scientific">Racocetra persica</name>
    <dbReference type="NCBI Taxonomy" id="160502"/>
    <lineage>
        <taxon>Eukaryota</taxon>
        <taxon>Fungi</taxon>
        <taxon>Fungi incertae sedis</taxon>
        <taxon>Mucoromycota</taxon>
        <taxon>Glomeromycotina</taxon>
        <taxon>Glomeromycetes</taxon>
        <taxon>Diversisporales</taxon>
        <taxon>Gigasporaceae</taxon>
        <taxon>Racocetra</taxon>
    </lineage>
</organism>
<proteinExistence type="predicted"/>
<dbReference type="Proteomes" id="UP000789920">
    <property type="component" value="Unassembled WGS sequence"/>
</dbReference>
<evidence type="ECO:0000313" key="2">
    <source>
        <dbReference type="Proteomes" id="UP000789920"/>
    </source>
</evidence>
<protein>
    <submittedName>
        <fullName evidence="1">7976_t:CDS:1</fullName>
    </submittedName>
</protein>
<keyword evidence="2" id="KW-1185">Reference proteome</keyword>
<feature type="non-terminal residue" evidence="1">
    <location>
        <position position="131"/>
    </location>
</feature>
<dbReference type="EMBL" id="CAJVQC010013105">
    <property type="protein sequence ID" value="CAG8645014.1"/>
    <property type="molecule type" value="Genomic_DNA"/>
</dbReference>
<reference evidence="1" key="1">
    <citation type="submission" date="2021-06" db="EMBL/GenBank/DDBJ databases">
        <authorList>
            <person name="Kallberg Y."/>
            <person name="Tangrot J."/>
            <person name="Rosling A."/>
        </authorList>
    </citation>
    <scope>NUCLEOTIDE SEQUENCE</scope>
    <source>
        <strain evidence="1">MA461A</strain>
    </source>
</reference>
<evidence type="ECO:0000313" key="1">
    <source>
        <dbReference type="EMBL" id="CAG8645014.1"/>
    </source>
</evidence>